<dbReference type="OrthoDB" id="4045at2"/>
<proteinExistence type="inferred from homology"/>
<gene>
    <name evidence="11" type="ORF">DI396_07965</name>
</gene>
<keyword evidence="5 8" id="KW-0653">Protein transport</keyword>
<keyword evidence="7 9" id="KW-0472">Membrane</keyword>
<keyword evidence="4 9" id="KW-0812">Transmembrane</keyword>
<dbReference type="AlphaFoldDB" id="A0A2V4NNN7"/>
<keyword evidence="3" id="KW-1003">Cell membrane</keyword>
<dbReference type="EMBL" id="QFVT01000004">
    <property type="protein sequence ID" value="PYC48007.1"/>
    <property type="molecule type" value="Genomic_DNA"/>
</dbReference>
<accession>A0A2V4NNN7</accession>
<dbReference type="InterPro" id="IPR002898">
    <property type="entry name" value="MotA_ExbB_proton_chnl"/>
</dbReference>
<comment type="subcellular location">
    <subcellularLocation>
        <location evidence="1">Cell membrane</location>
        <topology evidence="1">Multi-pass membrane protein</topology>
    </subcellularLocation>
    <subcellularLocation>
        <location evidence="8">Membrane</location>
        <topology evidence="8">Multi-pass membrane protein</topology>
    </subcellularLocation>
</comment>
<keyword evidence="12" id="KW-1185">Reference proteome</keyword>
<evidence type="ECO:0000256" key="8">
    <source>
        <dbReference type="RuleBase" id="RU004057"/>
    </source>
</evidence>
<feature type="transmembrane region" description="Helical" evidence="9">
    <location>
        <begin position="137"/>
        <end position="163"/>
    </location>
</feature>
<evidence type="ECO:0000256" key="7">
    <source>
        <dbReference type="ARBA" id="ARBA00023136"/>
    </source>
</evidence>
<keyword evidence="6 9" id="KW-1133">Transmembrane helix</keyword>
<comment type="caution">
    <text evidence="11">The sequence shown here is derived from an EMBL/GenBank/DDBJ whole genome shotgun (WGS) entry which is preliminary data.</text>
</comment>
<dbReference type="PANTHER" id="PTHR30625">
    <property type="entry name" value="PROTEIN TOLQ"/>
    <property type="match status" value="1"/>
</dbReference>
<sequence length="203" mass="21109">MIGDVSERLGAIIALGGPVVAILVGFSVLSMACILWKAAVFAKEGIGGSVTRGFSREALAQVRAARSAGAECEELRLRAQAHLDVGFARVGAGLRLLDVIAQVAPLLGLFGTVLGMIDAFRTLQEAGGTADPAILAGGIWVALVTTAAGLVVAMPTSMALSWFDARIDRHERAVMDALEEMFTPDVFARRDAAQPQAGQAAHA</sequence>
<organism evidence="11 12">
    <name type="scientific">Litorivita pollutaquae</name>
    <dbReference type="NCBI Taxonomy" id="2200892"/>
    <lineage>
        <taxon>Bacteria</taxon>
        <taxon>Pseudomonadati</taxon>
        <taxon>Pseudomonadota</taxon>
        <taxon>Alphaproteobacteria</taxon>
        <taxon>Rhodobacterales</taxon>
        <taxon>Paracoccaceae</taxon>
        <taxon>Litorivita</taxon>
    </lineage>
</organism>
<name>A0A2V4NNN7_9RHOB</name>
<feature type="domain" description="MotA/TolQ/ExbB proton channel" evidence="10">
    <location>
        <begin position="55"/>
        <end position="172"/>
    </location>
</feature>
<evidence type="ECO:0000256" key="1">
    <source>
        <dbReference type="ARBA" id="ARBA00004651"/>
    </source>
</evidence>
<comment type="similarity">
    <text evidence="8">Belongs to the exbB/tolQ family.</text>
</comment>
<dbReference type="GO" id="GO:0005886">
    <property type="term" value="C:plasma membrane"/>
    <property type="evidence" value="ECO:0007669"/>
    <property type="project" value="UniProtKB-SubCell"/>
</dbReference>
<dbReference type="Pfam" id="PF01618">
    <property type="entry name" value="MotA_ExbB"/>
    <property type="match status" value="1"/>
</dbReference>
<dbReference type="Proteomes" id="UP000248012">
    <property type="component" value="Unassembled WGS sequence"/>
</dbReference>
<dbReference type="RefSeq" id="WP_110795657.1">
    <property type="nucleotide sequence ID" value="NZ_KZ826483.1"/>
</dbReference>
<evidence type="ECO:0000256" key="4">
    <source>
        <dbReference type="ARBA" id="ARBA00022692"/>
    </source>
</evidence>
<evidence type="ECO:0000256" key="6">
    <source>
        <dbReference type="ARBA" id="ARBA00022989"/>
    </source>
</evidence>
<evidence type="ECO:0000256" key="9">
    <source>
        <dbReference type="SAM" id="Phobius"/>
    </source>
</evidence>
<evidence type="ECO:0000259" key="10">
    <source>
        <dbReference type="Pfam" id="PF01618"/>
    </source>
</evidence>
<evidence type="ECO:0000256" key="2">
    <source>
        <dbReference type="ARBA" id="ARBA00022448"/>
    </source>
</evidence>
<dbReference type="PANTHER" id="PTHR30625:SF15">
    <property type="entry name" value="BIOPOLYMER TRANSPORT PROTEIN EXBB"/>
    <property type="match status" value="1"/>
</dbReference>
<feature type="transmembrane region" description="Helical" evidence="9">
    <location>
        <begin position="96"/>
        <end position="117"/>
    </location>
</feature>
<evidence type="ECO:0000313" key="11">
    <source>
        <dbReference type="EMBL" id="PYC48007.1"/>
    </source>
</evidence>
<dbReference type="InterPro" id="IPR050790">
    <property type="entry name" value="ExbB/TolQ_transport"/>
</dbReference>
<evidence type="ECO:0000256" key="5">
    <source>
        <dbReference type="ARBA" id="ARBA00022927"/>
    </source>
</evidence>
<protein>
    <submittedName>
        <fullName evidence="11">MotA/TolQ/ExbB proton channel family protein</fullName>
    </submittedName>
</protein>
<evidence type="ECO:0000313" key="12">
    <source>
        <dbReference type="Proteomes" id="UP000248012"/>
    </source>
</evidence>
<reference evidence="11 12" key="1">
    <citation type="submission" date="2018-05" db="EMBL/GenBank/DDBJ databases">
        <title>Oceanovita maritima gen. nov., sp. nov., a marine bacterium in the family Rhodobacteraceae isolated from surface seawater of Lundu port Xiamen, China.</title>
        <authorList>
            <person name="Hetharua B.H."/>
            <person name="Min D."/>
            <person name="Liao H."/>
            <person name="Tian Y."/>
        </authorList>
    </citation>
    <scope>NUCLEOTIDE SEQUENCE [LARGE SCALE GENOMIC DNA]</scope>
    <source>
        <strain evidence="11 12">FSX-11</strain>
    </source>
</reference>
<evidence type="ECO:0000256" key="3">
    <source>
        <dbReference type="ARBA" id="ARBA00022475"/>
    </source>
</evidence>
<dbReference type="GO" id="GO:0017038">
    <property type="term" value="P:protein import"/>
    <property type="evidence" value="ECO:0007669"/>
    <property type="project" value="TreeGrafter"/>
</dbReference>
<feature type="transmembrane region" description="Helical" evidence="9">
    <location>
        <begin position="12"/>
        <end position="36"/>
    </location>
</feature>
<keyword evidence="2 8" id="KW-0813">Transport</keyword>